<dbReference type="PROSITE" id="PS51257">
    <property type="entry name" value="PROKAR_LIPOPROTEIN"/>
    <property type="match status" value="1"/>
</dbReference>
<feature type="region of interest" description="Disordered" evidence="1">
    <location>
        <begin position="43"/>
        <end position="81"/>
    </location>
</feature>
<evidence type="ECO:0000313" key="3">
    <source>
        <dbReference type="EMBL" id="GII39099.1"/>
    </source>
</evidence>
<accession>A0A8J3U5V3</accession>
<protein>
    <recommendedName>
        <fullName evidence="5">Lipoprotein</fullName>
    </recommendedName>
</protein>
<feature type="chain" id="PRO_5038951835" description="Lipoprotein" evidence="2">
    <location>
        <begin position="27"/>
        <end position="212"/>
    </location>
</feature>
<organism evidence="3 4">
    <name type="scientific">Planotetraspora phitsanulokensis</name>
    <dbReference type="NCBI Taxonomy" id="575192"/>
    <lineage>
        <taxon>Bacteria</taxon>
        <taxon>Bacillati</taxon>
        <taxon>Actinomycetota</taxon>
        <taxon>Actinomycetes</taxon>
        <taxon>Streptosporangiales</taxon>
        <taxon>Streptosporangiaceae</taxon>
        <taxon>Planotetraspora</taxon>
    </lineage>
</organism>
<feature type="compositionally biased region" description="Polar residues" evidence="1">
    <location>
        <begin position="43"/>
        <end position="53"/>
    </location>
</feature>
<dbReference type="RefSeq" id="WP_204074712.1">
    <property type="nucleotide sequence ID" value="NZ_BAABHI010000003.1"/>
</dbReference>
<proteinExistence type="predicted"/>
<dbReference type="EMBL" id="BOOP01000019">
    <property type="protein sequence ID" value="GII39099.1"/>
    <property type="molecule type" value="Genomic_DNA"/>
</dbReference>
<dbReference type="Proteomes" id="UP000622547">
    <property type="component" value="Unassembled WGS sequence"/>
</dbReference>
<keyword evidence="2" id="KW-0732">Signal</keyword>
<keyword evidence="4" id="KW-1185">Reference proteome</keyword>
<feature type="signal peptide" evidence="2">
    <location>
        <begin position="1"/>
        <end position="26"/>
    </location>
</feature>
<gene>
    <name evidence="3" type="ORF">Pph01_41020</name>
</gene>
<evidence type="ECO:0000256" key="2">
    <source>
        <dbReference type="SAM" id="SignalP"/>
    </source>
</evidence>
<evidence type="ECO:0000313" key="4">
    <source>
        <dbReference type="Proteomes" id="UP000622547"/>
    </source>
</evidence>
<sequence length="212" mass="22085">MISLTDRTVRLAAVMLVGCCWLTACGGSDGKAATQNDGVASLVTESPASTSGTAKADPAGDSSSSSDSSSESKRPQLRLDSTAEDVAMYRKAYADCLTDHGSPTKTSGEPTKAEVKAYEAARKACVNKMPLMPPEFSPKTNPHYADDVRKEVACLKRHGFKVHITPATGSDPNAIGWTYDSIPGEGVDIEKIQNQCRAEGYGGGAALAPGAA</sequence>
<evidence type="ECO:0000256" key="1">
    <source>
        <dbReference type="SAM" id="MobiDB-lite"/>
    </source>
</evidence>
<reference evidence="3 4" key="1">
    <citation type="submission" date="2021-01" db="EMBL/GenBank/DDBJ databases">
        <title>Whole genome shotgun sequence of Planotetraspora phitsanulokensis NBRC 104273.</title>
        <authorList>
            <person name="Komaki H."/>
            <person name="Tamura T."/>
        </authorList>
    </citation>
    <scope>NUCLEOTIDE SEQUENCE [LARGE SCALE GENOMIC DNA]</scope>
    <source>
        <strain evidence="3 4">NBRC 104273</strain>
    </source>
</reference>
<name>A0A8J3U5V3_9ACTN</name>
<dbReference type="AlphaFoldDB" id="A0A8J3U5V3"/>
<comment type="caution">
    <text evidence="3">The sequence shown here is derived from an EMBL/GenBank/DDBJ whole genome shotgun (WGS) entry which is preliminary data.</text>
</comment>
<evidence type="ECO:0008006" key="5">
    <source>
        <dbReference type="Google" id="ProtNLM"/>
    </source>
</evidence>